<protein>
    <submittedName>
        <fullName evidence="1">Uncharacterized protein</fullName>
    </submittedName>
</protein>
<name>A0A1H9TAQ8_9MICO</name>
<dbReference type="STRING" id="587636.SAMN05216199_1506"/>
<dbReference type="Proteomes" id="UP000199019">
    <property type="component" value="Unassembled WGS sequence"/>
</dbReference>
<dbReference type="AlphaFoldDB" id="A0A1H9TAQ8"/>
<organism evidence="1 2">
    <name type="scientific">Pedococcus cremeus</name>
    <dbReference type="NCBI Taxonomy" id="587636"/>
    <lineage>
        <taxon>Bacteria</taxon>
        <taxon>Bacillati</taxon>
        <taxon>Actinomycetota</taxon>
        <taxon>Actinomycetes</taxon>
        <taxon>Micrococcales</taxon>
        <taxon>Intrasporangiaceae</taxon>
        <taxon>Pedococcus</taxon>
    </lineage>
</organism>
<accession>A0A1H9TAQ8</accession>
<evidence type="ECO:0000313" key="2">
    <source>
        <dbReference type="Proteomes" id="UP000199019"/>
    </source>
</evidence>
<sequence length="77" mass="7996">MVLVGDYQLARTVSSVGSPRHVPRTLLRVMAVAARPVQPQLARLARAAVVMDTAATAALPEPSVTTAGVAGVHLSHM</sequence>
<reference evidence="2" key="1">
    <citation type="submission" date="2016-10" db="EMBL/GenBank/DDBJ databases">
        <authorList>
            <person name="Varghese N."/>
            <person name="Submissions S."/>
        </authorList>
    </citation>
    <scope>NUCLEOTIDE SEQUENCE [LARGE SCALE GENOMIC DNA]</scope>
    <source>
        <strain evidence="2">CGMCC 1.6963</strain>
    </source>
</reference>
<gene>
    <name evidence="1" type="ORF">SAMN05216199_1506</name>
</gene>
<keyword evidence="2" id="KW-1185">Reference proteome</keyword>
<dbReference type="EMBL" id="FOHB01000002">
    <property type="protein sequence ID" value="SER94034.1"/>
    <property type="molecule type" value="Genomic_DNA"/>
</dbReference>
<dbReference type="RefSeq" id="WP_143056142.1">
    <property type="nucleotide sequence ID" value="NZ_FOHB01000002.1"/>
</dbReference>
<proteinExistence type="predicted"/>
<evidence type="ECO:0000313" key="1">
    <source>
        <dbReference type="EMBL" id="SER94034.1"/>
    </source>
</evidence>